<protein>
    <submittedName>
        <fullName evidence="1">DUF5661 family protein</fullName>
    </submittedName>
</protein>
<comment type="caution">
    <text evidence="1">The sequence shown here is derived from an EMBL/GenBank/DDBJ whole genome shotgun (WGS) entry which is preliminary data.</text>
</comment>
<evidence type="ECO:0000313" key="2">
    <source>
        <dbReference type="Proteomes" id="UP001356170"/>
    </source>
</evidence>
<dbReference type="EMBL" id="JAZHBO010000001">
    <property type="protein sequence ID" value="MEF2154690.1"/>
    <property type="molecule type" value="Genomic_DNA"/>
</dbReference>
<organism evidence="1 2">
    <name type="scientific">Aquilutibacter rugosus</name>
    <dbReference type="NCBI Taxonomy" id="3115820"/>
    <lineage>
        <taxon>Bacteria</taxon>
        <taxon>Pseudomonadati</taxon>
        <taxon>Pseudomonadota</taxon>
        <taxon>Gammaproteobacteria</taxon>
        <taxon>Lysobacterales</taxon>
        <taxon>Lysobacteraceae</taxon>
        <taxon>Aquilutibacter</taxon>
    </lineage>
</organism>
<dbReference type="RefSeq" id="WP_331702868.1">
    <property type="nucleotide sequence ID" value="NZ_JAZHBO010000001.1"/>
</dbReference>
<evidence type="ECO:0000313" key="1">
    <source>
        <dbReference type="EMBL" id="MEF2154690.1"/>
    </source>
</evidence>
<dbReference type="InterPro" id="IPR043720">
    <property type="entry name" value="DUF5661"/>
</dbReference>
<sequence>MAKRPDYEDLINASASAEKLTAWIIHELSVFNLGNTVDFNFLSRQSVGGYCRALGFAKNRNWALLELDKIAPESPMGPNVVPEKEAVAVLAQIKHALDKNILQPKEGGKPQMDIISDFLPKGRRYKGAKTLGHLWEFQYALAVELEHGRTRGANVTNNHPLLTAMVVLAHLSEDKLYYARLWEMETGGELFNATLEKKPTRSIQEEHIRARGYLQSRLQEKLKVS</sequence>
<dbReference type="Pfam" id="PF18905">
    <property type="entry name" value="DUF5661"/>
    <property type="match status" value="1"/>
</dbReference>
<proteinExistence type="predicted"/>
<accession>A0ABU7UVR9</accession>
<gene>
    <name evidence="1" type="ORF">V3390_00315</name>
</gene>
<keyword evidence="2" id="KW-1185">Reference proteome</keyword>
<name>A0ABU7UVR9_9GAMM</name>
<dbReference type="Proteomes" id="UP001356170">
    <property type="component" value="Unassembled WGS sequence"/>
</dbReference>
<reference evidence="1 2" key="1">
    <citation type="submission" date="2024-01" db="EMBL/GenBank/DDBJ databases">
        <title>Novel species of the genus Luteimonas isolated from rivers.</title>
        <authorList>
            <person name="Lu H."/>
        </authorList>
    </citation>
    <scope>NUCLEOTIDE SEQUENCE [LARGE SCALE GENOMIC DNA]</scope>
    <source>
        <strain evidence="1 2">FXH3W</strain>
    </source>
</reference>